<dbReference type="Proteomes" id="UP000214646">
    <property type="component" value="Unassembled WGS sequence"/>
</dbReference>
<dbReference type="GO" id="GO:0006352">
    <property type="term" value="P:DNA-templated transcription initiation"/>
    <property type="evidence" value="ECO:0007669"/>
    <property type="project" value="InterPro"/>
</dbReference>
<dbReference type="EMBL" id="NIDE01000014">
    <property type="protein sequence ID" value="OWK37850.1"/>
    <property type="molecule type" value="Genomic_DNA"/>
</dbReference>
<comment type="caution">
    <text evidence="1">The sequence shown here is derived from an EMBL/GenBank/DDBJ whole genome shotgun (WGS) entry which is preliminary data.</text>
</comment>
<gene>
    <name evidence="1" type="ORF">FRUB_06970</name>
</gene>
<reference evidence="2" key="1">
    <citation type="submission" date="2017-06" db="EMBL/GenBank/DDBJ databases">
        <title>Genome analysis of Fimbriiglobus ruber SP5, the first member of the order Planctomycetales with confirmed chitinolytic capability.</title>
        <authorList>
            <person name="Ravin N.V."/>
            <person name="Rakitin A.L."/>
            <person name="Ivanova A.A."/>
            <person name="Beletsky A.V."/>
            <person name="Kulichevskaya I.S."/>
            <person name="Mardanov A.V."/>
            <person name="Dedysh S.N."/>
        </authorList>
    </citation>
    <scope>NUCLEOTIDE SEQUENCE [LARGE SCALE GENOMIC DNA]</scope>
    <source>
        <strain evidence="2">SP5</strain>
    </source>
</reference>
<evidence type="ECO:0008006" key="3">
    <source>
        <dbReference type="Google" id="ProtNLM"/>
    </source>
</evidence>
<keyword evidence="2" id="KW-1185">Reference proteome</keyword>
<evidence type="ECO:0000313" key="1">
    <source>
        <dbReference type="EMBL" id="OWK37850.1"/>
    </source>
</evidence>
<evidence type="ECO:0000313" key="2">
    <source>
        <dbReference type="Proteomes" id="UP000214646"/>
    </source>
</evidence>
<dbReference type="Gene3D" id="1.10.1740.10">
    <property type="match status" value="1"/>
</dbReference>
<sequence length="239" mass="26443">MPVSHFSSTHWSIVLRARRAGDDDDARAALAVLCQRYWYPLYVFVRRKGIAPERAEDVTQGFFARLIERHALDQAAPARGRFRSFLLAAMQNFLANEWDRETAQKRGGGRAVVSLDVAAGESKLGVEPAHELTPEKLFDRAWALQLLEIVLGRLRAEFTDKGKTAEFDALQPFLAGAHADAAYAPAADALGLSRDAVRQAARRLRGRYRELLRAEVADTVGGPDEVDDEIRGLFAALGD</sequence>
<proteinExistence type="predicted"/>
<dbReference type="AlphaFoldDB" id="A0A225D8D2"/>
<dbReference type="RefSeq" id="WP_202974081.1">
    <property type="nucleotide sequence ID" value="NZ_NIDE01000014.1"/>
</dbReference>
<accession>A0A225D8D2</accession>
<dbReference type="GO" id="GO:0003700">
    <property type="term" value="F:DNA-binding transcription factor activity"/>
    <property type="evidence" value="ECO:0007669"/>
    <property type="project" value="InterPro"/>
</dbReference>
<dbReference type="SUPFAM" id="SSF88946">
    <property type="entry name" value="Sigma2 domain of RNA polymerase sigma factors"/>
    <property type="match status" value="1"/>
</dbReference>
<name>A0A225D8D2_9BACT</name>
<protein>
    <recommendedName>
        <fullName evidence="3">RNA polymerase sigma-70 region 2 domain-containing protein</fullName>
    </recommendedName>
</protein>
<dbReference type="InterPro" id="IPR013325">
    <property type="entry name" value="RNA_pol_sigma_r2"/>
</dbReference>
<organism evidence="1 2">
    <name type="scientific">Fimbriiglobus ruber</name>
    <dbReference type="NCBI Taxonomy" id="1908690"/>
    <lineage>
        <taxon>Bacteria</taxon>
        <taxon>Pseudomonadati</taxon>
        <taxon>Planctomycetota</taxon>
        <taxon>Planctomycetia</taxon>
        <taxon>Gemmatales</taxon>
        <taxon>Gemmataceae</taxon>
        <taxon>Fimbriiglobus</taxon>
    </lineage>
</organism>